<comment type="caution">
    <text evidence="17">The sequence shown here is derived from an EMBL/GenBank/DDBJ whole genome shotgun (WGS) entry which is preliminary data.</text>
</comment>
<feature type="domain" description="Pterin-binding" evidence="13">
    <location>
        <begin position="10"/>
        <end position="270"/>
    </location>
</feature>
<dbReference type="FunFam" id="3.20.20.20:FF:000002">
    <property type="entry name" value="Methionine synthase"/>
    <property type="match status" value="1"/>
</dbReference>
<dbReference type="InterPro" id="IPR036724">
    <property type="entry name" value="Cobalamin-bd_sf"/>
</dbReference>
<dbReference type="InterPro" id="IPR004223">
    <property type="entry name" value="VitB12-dep_Met_synth_activ_dom"/>
</dbReference>
<dbReference type="FunFam" id="3.40.50.280:FF:000001">
    <property type="entry name" value="Methionine synthase"/>
    <property type="match status" value="1"/>
</dbReference>
<dbReference type="InterPro" id="IPR011005">
    <property type="entry name" value="Dihydropteroate_synth-like_sf"/>
</dbReference>
<evidence type="ECO:0000259" key="14">
    <source>
        <dbReference type="PROSITE" id="PS50974"/>
    </source>
</evidence>
<dbReference type="Gene3D" id="3.10.196.10">
    <property type="entry name" value="Vitamin B12-dependent methionine synthase, activation domain"/>
    <property type="match status" value="1"/>
</dbReference>
<dbReference type="RefSeq" id="WP_188071054.1">
    <property type="nucleotide sequence ID" value="NZ_BSPS01000018.1"/>
</dbReference>
<feature type="binding site" evidence="11">
    <location>
        <position position="349"/>
    </location>
    <ligand>
        <name>methylcob(III)alamin</name>
        <dbReference type="ChEBI" id="CHEBI:28115"/>
    </ligand>
</feature>
<keyword evidence="8" id="KW-0170">Cobalt</keyword>
<dbReference type="Pfam" id="PF02607">
    <property type="entry name" value="B12-binding_2"/>
    <property type="match status" value="1"/>
</dbReference>
<dbReference type="Pfam" id="PF02310">
    <property type="entry name" value="B12-binding"/>
    <property type="match status" value="1"/>
</dbReference>
<dbReference type="InterPro" id="IPR000489">
    <property type="entry name" value="Pterin-binding_dom"/>
</dbReference>
<dbReference type="CDD" id="cd02069">
    <property type="entry name" value="methionine_synthase_B12_BD"/>
    <property type="match status" value="1"/>
</dbReference>
<feature type="domain" description="AdoMet activation" evidence="14">
    <location>
        <begin position="552"/>
        <end position="871"/>
    </location>
</feature>
<keyword evidence="4 12" id="KW-0808">Transferase</keyword>
<keyword evidence="7" id="KW-0677">Repeat</keyword>
<accession>A0A7W6BER3</accession>
<evidence type="ECO:0000256" key="9">
    <source>
        <dbReference type="NCBIfam" id="TIGR02082"/>
    </source>
</evidence>
<evidence type="ECO:0000256" key="7">
    <source>
        <dbReference type="ARBA" id="ARBA00022737"/>
    </source>
</evidence>
<dbReference type="SMART" id="SM01018">
    <property type="entry name" value="B12-binding_2"/>
    <property type="match status" value="1"/>
</dbReference>
<name>A0A7W6BER3_9SPHN</name>
<evidence type="ECO:0000259" key="16">
    <source>
        <dbReference type="PROSITE" id="PS51337"/>
    </source>
</evidence>
<dbReference type="NCBIfam" id="TIGR02082">
    <property type="entry name" value="metH"/>
    <property type="match status" value="1"/>
</dbReference>
<dbReference type="CDD" id="cd00740">
    <property type="entry name" value="MeTr"/>
    <property type="match status" value="1"/>
</dbReference>
<dbReference type="Pfam" id="PF02965">
    <property type="entry name" value="Met_synt_B12"/>
    <property type="match status" value="1"/>
</dbReference>
<evidence type="ECO:0000256" key="6">
    <source>
        <dbReference type="ARBA" id="ARBA00022723"/>
    </source>
</evidence>
<gene>
    <name evidence="17" type="ORF">GGR43_001216</name>
</gene>
<feature type="binding site" evidence="11">
    <location>
        <position position="460"/>
    </location>
    <ligand>
        <name>methylcob(III)alamin</name>
        <dbReference type="ChEBI" id="CHEBI:28115"/>
    </ligand>
</feature>
<evidence type="ECO:0000256" key="10">
    <source>
        <dbReference type="PIRSR" id="PIRSR000381-1"/>
    </source>
</evidence>
<feature type="binding site" description="axial binding residue" evidence="10">
    <location>
        <position position="415"/>
    </location>
    <ligand>
        <name>methylcob(III)alamin</name>
        <dbReference type="ChEBI" id="CHEBI:28115"/>
    </ligand>
    <ligandPart>
        <name>Co</name>
        <dbReference type="ChEBI" id="CHEBI:27638"/>
    </ligandPart>
</feature>
<evidence type="ECO:0000313" key="18">
    <source>
        <dbReference type="Proteomes" id="UP000571950"/>
    </source>
</evidence>
<dbReference type="Proteomes" id="UP000571950">
    <property type="component" value="Unassembled WGS sequence"/>
</dbReference>
<dbReference type="PIRSF" id="PIRSF000381">
    <property type="entry name" value="MetH"/>
    <property type="match status" value="1"/>
</dbReference>
<dbReference type="SUPFAM" id="SSF51717">
    <property type="entry name" value="Dihydropteroate synthetase-like"/>
    <property type="match status" value="1"/>
</dbReference>
<dbReference type="GO" id="GO:0046653">
    <property type="term" value="P:tetrahydrofolate metabolic process"/>
    <property type="evidence" value="ECO:0007669"/>
    <property type="project" value="TreeGrafter"/>
</dbReference>
<dbReference type="PROSITE" id="PS50972">
    <property type="entry name" value="PTERIN_BINDING"/>
    <property type="match status" value="1"/>
</dbReference>
<dbReference type="PROSITE" id="PS51332">
    <property type="entry name" value="B12_BINDING"/>
    <property type="match status" value="1"/>
</dbReference>
<evidence type="ECO:0000256" key="2">
    <source>
        <dbReference type="ARBA" id="ARBA00022603"/>
    </source>
</evidence>
<organism evidence="17 18">
    <name type="scientific">Sphingobium jiangsuense</name>
    <dbReference type="NCBI Taxonomy" id="870476"/>
    <lineage>
        <taxon>Bacteria</taxon>
        <taxon>Pseudomonadati</taxon>
        <taxon>Pseudomonadota</taxon>
        <taxon>Alphaproteobacteria</taxon>
        <taxon>Sphingomonadales</taxon>
        <taxon>Sphingomonadaceae</taxon>
        <taxon>Sphingobium</taxon>
    </lineage>
</organism>
<dbReference type="AlphaFoldDB" id="A0A7W6BER3"/>
<dbReference type="FunFam" id="1.10.1240.10:FF:000001">
    <property type="entry name" value="Methionine synthase"/>
    <property type="match status" value="1"/>
</dbReference>
<dbReference type="Gene3D" id="3.40.50.280">
    <property type="entry name" value="Cobalamin-binding domain"/>
    <property type="match status" value="1"/>
</dbReference>
<dbReference type="PANTHER" id="PTHR45833">
    <property type="entry name" value="METHIONINE SYNTHASE"/>
    <property type="match status" value="1"/>
</dbReference>
<dbReference type="EC" id="2.1.1.13" evidence="9"/>
<dbReference type="Gene3D" id="1.10.1240.10">
    <property type="entry name" value="Methionine synthase domain"/>
    <property type="match status" value="1"/>
</dbReference>
<evidence type="ECO:0000256" key="11">
    <source>
        <dbReference type="PIRSR" id="PIRSR000381-2"/>
    </source>
</evidence>
<keyword evidence="6 10" id="KW-0479">Metal-binding</keyword>
<dbReference type="Gene3D" id="3.20.20.20">
    <property type="entry name" value="Dihydropteroate synthase-like"/>
    <property type="match status" value="1"/>
</dbReference>
<dbReference type="PANTHER" id="PTHR45833:SF1">
    <property type="entry name" value="METHIONINE SYNTHASE"/>
    <property type="match status" value="1"/>
</dbReference>
<feature type="binding site" evidence="11">
    <location>
        <position position="516"/>
    </location>
    <ligand>
        <name>methylcob(III)alamin</name>
        <dbReference type="ChEBI" id="CHEBI:28115"/>
    </ligand>
</feature>
<evidence type="ECO:0000256" key="5">
    <source>
        <dbReference type="ARBA" id="ARBA00022691"/>
    </source>
</evidence>
<evidence type="ECO:0000256" key="1">
    <source>
        <dbReference type="ARBA" id="ARBA00010398"/>
    </source>
</evidence>
<evidence type="ECO:0000256" key="8">
    <source>
        <dbReference type="ARBA" id="ARBA00023285"/>
    </source>
</evidence>
<dbReference type="GO" id="GO:0032259">
    <property type="term" value="P:methylation"/>
    <property type="evidence" value="ECO:0007669"/>
    <property type="project" value="UniProtKB-KW"/>
</dbReference>
<dbReference type="PROSITE" id="PS51337">
    <property type="entry name" value="B12_BINDING_NTER"/>
    <property type="match status" value="1"/>
</dbReference>
<dbReference type="GO" id="GO:0008270">
    <property type="term" value="F:zinc ion binding"/>
    <property type="evidence" value="ECO:0007669"/>
    <property type="project" value="InterPro"/>
</dbReference>
<feature type="binding site" evidence="11">
    <location>
        <position position="782"/>
    </location>
    <ligand>
        <name>S-adenosyl-L-methionine</name>
        <dbReference type="ChEBI" id="CHEBI:59789"/>
    </ligand>
</feature>
<feature type="binding site" evidence="11">
    <location>
        <begin position="837"/>
        <end position="838"/>
    </location>
    <ligand>
        <name>S-adenosyl-L-methionine</name>
        <dbReference type="ChEBI" id="CHEBI:59789"/>
    </ligand>
</feature>
<feature type="binding site" evidence="11">
    <location>
        <position position="464"/>
    </location>
    <ligand>
        <name>methylcob(III)alamin</name>
        <dbReference type="ChEBI" id="CHEBI:28115"/>
    </ligand>
</feature>
<dbReference type="EMBL" id="JACIDT010000003">
    <property type="protein sequence ID" value="MBB3925503.1"/>
    <property type="molecule type" value="Genomic_DNA"/>
</dbReference>
<evidence type="ECO:0000259" key="15">
    <source>
        <dbReference type="PROSITE" id="PS51332"/>
    </source>
</evidence>
<evidence type="ECO:0000259" key="13">
    <source>
        <dbReference type="PROSITE" id="PS50972"/>
    </source>
</evidence>
<dbReference type="InterPro" id="IPR003759">
    <property type="entry name" value="Cbl-bd_cap"/>
</dbReference>
<dbReference type="SUPFAM" id="SSF56507">
    <property type="entry name" value="Methionine synthase activation domain-like"/>
    <property type="match status" value="1"/>
</dbReference>
<dbReference type="InterPro" id="IPR006158">
    <property type="entry name" value="Cobalamin-bd"/>
</dbReference>
<protein>
    <recommendedName>
        <fullName evidence="9">Methionine synthase</fullName>
        <ecNumber evidence="9">2.1.1.13</ecNumber>
    </recommendedName>
</protein>
<evidence type="ECO:0000256" key="4">
    <source>
        <dbReference type="ARBA" id="ARBA00022679"/>
    </source>
</evidence>
<comment type="cofactor">
    <cofactor evidence="10">
        <name>methylcob(III)alamin</name>
        <dbReference type="ChEBI" id="CHEBI:28115"/>
    </cofactor>
</comment>
<comment type="similarity">
    <text evidence="1">Belongs to the vitamin-B12 dependent methionine synthase family.</text>
</comment>
<reference evidence="17 18" key="1">
    <citation type="submission" date="2020-08" db="EMBL/GenBank/DDBJ databases">
        <title>Genomic Encyclopedia of Type Strains, Phase IV (KMG-IV): sequencing the most valuable type-strain genomes for metagenomic binning, comparative biology and taxonomic classification.</title>
        <authorList>
            <person name="Goeker M."/>
        </authorList>
    </citation>
    <scope>NUCLEOTIDE SEQUENCE [LARGE SCALE GENOMIC DNA]</scope>
    <source>
        <strain evidence="17 18">DSM 26189</strain>
    </source>
</reference>
<evidence type="ECO:0000256" key="12">
    <source>
        <dbReference type="PROSITE-ProRule" id="PRU00346"/>
    </source>
</evidence>
<keyword evidence="2 12" id="KW-0489">Methyltransferase</keyword>
<keyword evidence="3 10" id="KW-0846">Cobalamin</keyword>
<dbReference type="Gene3D" id="1.10.288.10">
    <property type="entry name" value="Cobalamin-dependent Methionine Synthase, domain 2"/>
    <property type="match status" value="1"/>
</dbReference>
<feature type="binding site" evidence="11">
    <location>
        <position position="601"/>
    </location>
    <ligand>
        <name>S-adenosyl-L-methionine</name>
        <dbReference type="ChEBI" id="CHEBI:59789"/>
    </ligand>
</feature>
<dbReference type="PROSITE" id="PS50974">
    <property type="entry name" value="ADOMET_ACTIVATION"/>
    <property type="match status" value="1"/>
</dbReference>
<dbReference type="GO" id="GO:0050667">
    <property type="term" value="P:homocysteine metabolic process"/>
    <property type="evidence" value="ECO:0007669"/>
    <property type="project" value="TreeGrafter"/>
</dbReference>
<keyword evidence="18" id="KW-1185">Reference proteome</keyword>
<feature type="domain" description="B12-binding N-terminal" evidence="16">
    <location>
        <begin position="301"/>
        <end position="399"/>
    </location>
</feature>
<dbReference type="InterPro" id="IPR011822">
    <property type="entry name" value="MetH"/>
</dbReference>
<dbReference type="InterPro" id="IPR036594">
    <property type="entry name" value="Meth_synthase_dom"/>
</dbReference>
<dbReference type="InterPro" id="IPR037010">
    <property type="entry name" value="VitB12-dep_Met_synth_activ_sf"/>
</dbReference>
<evidence type="ECO:0000313" key="17">
    <source>
        <dbReference type="EMBL" id="MBB3925503.1"/>
    </source>
</evidence>
<dbReference type="Pfam" id="PF00809">
    <property type="entry name" value="Pterin_bind"/>
    <property type="match status" value="1"/>
</dbReference>
<feature type="binding site" evidence="11">
    <location>
        <begin position="412"/>
        <end position="416"/>
    </location>
    <ligand>
        <name>methylcob(III)alamin</name>
        <dbReference type="ChEBI" id="CHEBI:28115"/>
    </ligand>
</feature>
<proteinExistence type="inferred from homology"/>
<sequence length="871" mass="95334">MTATQPTATFINVGERTNVTGSARFKKLIMAGDYAAAVEIARQQVENGAQIVDVNMDEGLLDSEAAMVQFLKLITAEPDIARVPVMIDSSKWSIIEAGLKCVSGKPIVNSISMKEGVEPFLEQARKCMAYGAAVVVMAFDEVGQADTRDRKIEICERAYTLLTGIGFPPEDIIFDPNIFAVATGIEEHDNYAVDFIEATREIKRRCPHVHISGGLSNLSFSFRGNEVVRRAMHSVFLYHAIPAGMDMAIVNAGQLDVYDTIDPVLRTACEDVILNTDPGAGERLVELAEKFKGTDAAAEKAAEEWRSWPVIKRLEHALVKGIDAHVVADTEEMRLEIAARGGRPIEVIEGPLMQGMNVVGDLFGSGKMFLPQVVKSARVMKQAVAHLFPFIEAEKDENAKGKGRIVMATVKGDVHDIGKNIVGVVLQCNGFEVIDLGVMVPWAEILKAANENHVDMIGLSGLITPSLDEMVTVAEEMQRANMNLPLLIGGATTSRVHTALRIDPAYKGPVVHVLDASRAVGVATALVSDTQKNGFVSQTAEEYEKIRESRANKGHSALIPIEEARANGFVIDEALKPAAPAQPGIHVYPDWDLADLRDYIDWTPFFRAWELAGNYPAILDDAIVGESARGLFADAQAMLDRIIAEKWLTASGVAALWPCRREGDDVLITTEKGEVRMPFLRQQIAKREGRANMCLADFISPDGDWIGGFAVTAGHGIDEHLARFKATHDDYSDILLKALADRLAEAFAERLHHHVRTALWGYAPDEQLTNEALIKEQYRGIRPAPGYPACPDHSQKPVLFDMLGAGEATGIVLTDHFAMVPTAAVSGFYFGHPQAEYFGVARIGRDQLEDYAARRGVDILTAERWLRPNLD</sequence>
<dbReference type="InterPro" id="IPR050554">
    <property type="entry name" value="Met_Synthase/Corrinoid"/>
</dbReference>
<dbReference type="GO" id="GO:0008705">
    <property type="term" value="F:methionine synthase activity"/>
    <property type="evidence" value="ECO:0007669"/>
    <property type="project" value="UniProtKB-UniRule"/>
</dbReference>
<evidence type="ECO:0000256" key="3">
    <source>
        <dbReference type="ARBA" id="ARBA00022628"/>
    </source>
</evidence>
<keyword evidence="5 11" id="KW-0949">S-adenosyl-L-methionine</keyword>
<dbReference type="GO" id="GO:0031419">
    <property type="term" value="F:cobalamin binding"/>
    <property type="evidence" value="ECO:0007669"/>
    <property type="project" value="UniProtKB-KW"/>
</dbReference>
<dbReference type="SUPFAM" id="SSF52242">
    <property type="entry name" value="Cobalamin (vitamin B12)-binding domain"/>
    <property type="match status" value="1"/>
</dbReference>
<dbReference type="GO" id="GO:0005829">
    <property type="term" value="C:cytosol"/>
    <property type="evidence" value="ECO:0007669"/>
    <property type="project" value="TreeGrafter"/>
</dbReference>
<dbReference type="SUPFAM" id="SSF47644">
    <property type="entry name" value="Methionine synthase domain"/>
    <property type="match status" value="1"/>
</dbReference>
<dbReference type="InterPro" id="IPR033706">
    <property type="entry name" value="Met_synthase_B12-bd"/>
</dbReference>
<feature type="domain" description="B12-binding" evidence="15">
    <location>
        <begin position="402"/>
        <end position="537"/>
    </location>
</feature>